<evidence type="ECO:0000256" key="2">
    <source>
        <dbReference type="ARBA" id="ARBA00022857"/>
    </source>
</evidence>
<evidence type="ECO:0000256" key="1">
    <source>
        <dbReference type="ARBA" id="ARBA00006484"/>
    </source>
</evidence>
<dbReference type="PANTHER" id="PTHR43391">
    <property type="entry name" value="RETINOL DEHYDROGENASE-RELATED"/>
    <property type="match status" value="1"/>
</dbReference>
<name>A0A5C8KQW6_9GAMM</name>
<protein>
    <submittedName>
        <fullName evidence="5">SDR family NAD(P)-dependent oxidoreductase</fullName>
    </submittedName>
</protein>
<dbReference type="CDD" id="cd05233">
    <property type="entry name" value="SDR_c"/>
    <property type="match status" value="1"/>
</dbReference>
<dbReference type="InterPro" id="IPR036291">
    <property type="entry name" value="NAD(P)-bd_dom_sf"/>
</dbReference>
<proteinExistence type="inferred from homology"/>
<dbReference type="PROSITE" id="PS00061">
    <property type="entry name" value="ADH_SHORT"/>
    <property type="match status" value="1"/>
</dbReference>
<dbReference type="InterPro" id="IPR002347">
    <property type="entry name" value="SDR_fam"/>
</dbReference>
<dbReference type="Gene3D" id="3.40.50.720">
    <property type="entry name" value="NAD(P)-binding Rossmann-like Domain"/>
    <property type="match status" value="1"/>
</dbReference>
<dbReference type="OrthoDB" id="9810734at2"/>
<dbReference type="Proteomes" id="UP000321248">
    <property type="component" value="Unassembled WGS sequence"/>
</dbReference>
<organism evidence="5 6">
    <name type="scientific">Alkalisalibacterium limincola</name>
    <dbReference type="NCBI Taxonomy" id="2699169"/>
    <lineage>
        <taxon>Bacteria</taxon>
        <taxon>Pseudomonadati</taxon>
        <taxon>Pseudomonadota</taxon>
        <taxon>Gammaproteobacteria</taxon>
        <taxon>Lysobacterales</taxon>
        <taxon>Lysobacteraceae</taxon>
        <taxon>Alkalisalibacterium</taxon>
    </lineage>
</organism>
<evidence type="ECO:0000256" key="3">
    <source>
        <dbReference type="ARBA" id="ARBA00023002"/>
    </source>
</evidence>
<dbReference type="InterPro" id="IPR020904">
    <property type="entry name" value="Sc_DH/Rdtase_CS"/>
</dbReference>
<dbReference type="GO" id="GO:0016491">
    <property type="term" value="F:oxidoreductase activity"/>
    <property type="evidence" value="ECO:0007669"/>
    <property type="project" value="UniProtKB-KW"/>
</dbReference>
<keyword evidence="2" id="KW-0521">NADP</keyword>
<dbReference type="SUPFAM" id="SSF51735">
    <property type="entry name" value="NAD(P)-binding Rossmann-fold domains"/>
    <property type="match status" value="1"/>
</dbReference>
<gene>
    <name evidence="5" type="ORF">FU658_08145</name>
</gene>
<comment type="caution">
    <text evidence="5">The sequence shown here is derived from an EMBL/GenBank/DDBJ whole genome shotgun (WGS) entry which is preliminary data.</text>
</comment>
<dbReference type="AlphaFoldDB" id="A0A5C8KQW6"/>
<dbReference type="PRINTS" id="PR00080">
    <property type="entry name" value="SDRFAMILY"/>
</dbReference>
<accession>A0A5C8KQW6</accession>
<evidence type="ECO:0000313" key="6">
    <source>
        <dbReference type="Proteomes" id="UP000321248"/>
    </source>
</evidence>
<dbReference type="PRINTS" id="PR00081">
    <property type="entry name" value="GDHRDH"/>
</dbReference>
<comment type="similarity">
    <text evidence="1 4">Belongs to the short-chain dehydrogenases/reductases (SDR) family.</text>
</comment>
<dbReference type="PANTHER" id="PTHR43391:SF14">
    <property type="entry name" value="DEHYDROGENASE_REDUCTASE SDR FAMILY PROTEIN 7-LIKE"/>
    <property type="match status" value="1"/>
</dbReference>
<keyword evidence="3" id="KW-0560">Oxidoreductase</keyword>
<dbReference type="Pfam" id="PF00106">
    <property type="entry name" value="adh_short"/>
    <property type="match status" value="1"/>
</dbReference>
<dbReference type="EMBL" id="VRTS01000005">
    <property type="protein sequence ID" value="TXK62216.1"/>
    <property type="molecule type" value="Genomic_DNA"/>
</dbReference>
<evidence type="ECO:0000313" key="5">
    <source>
        <dbReference type="EMBL" id="TXK62216.1"/>
    </source>
</evidence>
<reference evidence="5 6" key="1">
    <citation type="submission" date="2019-08" db="EMBL/GenBank/DDBJ databases">
        <authorList>
            <person name="Karlyshev A.V."/>
        </authorList>
    </citation>
    <scope>NUCLEOTIDE SEQUENCE [LARGE SCALE GENOMIC DNA]</scope>
    <source>
        <strain evidence="5 6">Alg18-2.2</strain>
    </source>
</reference>
<keyword evidence="6" id="KW-1185">Reference proteome</keyword>
<evidence type="ECO:0000256" key="4">
    <source>
        <dbReference type="RuleBase" id="RU000363"/>
    </source>
</evidence>
<sequence>MLGNLTRRTPRPEAWGVPQMRQRRVLITGAGSGLGQALALRYARSGAAVACADLLLERSRQTVAMLEGTGHLALQVDVGKDDAYEAMVRELATHWDSIDVLVNNAGIASGGPMVETSMEEWRLLMEVNLLSVVRGCRVFAPGMIAQGEGHIVNTASFAGLAAAPSIMSYGVSKAGVVALSEQLRAELHPYGVRVSVLCPAFFPTRLLEGWTGSDRMRGFAQKMMERSGDTLDAVADRAFAAVERGDFLVLPTKKEPMRWRLKRWFPGLYFRQLLKLGESRSRGD</sequence>